<dbReference type="EMBL" id="JAWDGP010007596">
    <property type="protein sequence ID" value="KAK3711773.1"/>
    <property type="molecule type" value="Genomic_DNA"/>
</dbReference>
<protein>
    <recommendedName>
        <fullName evidence="2">Cadherin domain-containing protein</fullName>
    </recommendedName>
</protein>
<name>A0AAE0XTQ5_9GAST</name>
<proteinExistence type="predicted"/>
<evidence type="ECO:0000313" key="4">
    <source>
        <dbReference type="Proteomes" id="UP001283361"/>
    </source>
</evidence>
<dbReference type="Proteomes" id="UP001283361">
    <property type="component" value="Unassembled WGS sequence"/>
</dbReference>
<organism evidence="3 4">
    <name type="scientific">Elysia crispata</name>
    <name type="common">lettuce slug</name>
    <dbReference type="NCBI Taxonomy" id="231223"/>
    <lineage>
        <taxon>Eukaryota</taxon>
        <taxon>Metazoa</taxon>
        <taxon>Spiralia</taxon>
        <taxon>Lophotrochozoa</taxon>
        <taxon>Mollusca</taxon>
        <taxon>Gastropoda</taxon>
        <taxon>Heterobranchia</taxon>
        <taxon>Euthyneura</taxon>
        <taxon>Panpulmonata</taxon>
        <taxon>Sacoglossa</taxon>
        <taxon>Placobranchoidea</taxon>
        <taxon>Plakobranchidae</taxon>
        <taxon>Elysia</taxon>
    </lineage>
</organism>
<dbReference type="PROSITE" id="PS50268">
    <property type="entry name" value="CADHERIN_2"/>
    <property type="match status" value="1"/>
</dbReference>
<evidence type="ECO:0000259" key="2">
    <source>
        <dbReference type="PROSITE" id="PS50268"/>
    </source>
</evidence>
<accession>A0AAE0XTQ5</accession>
<keyword evidence="4" id="KW-1185">Reference proteome</keyword>
<dbReference type="InterPro" id="IPR002126">
    <property type="entry name" value="Cadherin-like_dom"/>
</dbReference>
<dbReference type="AlphaFoldDB" id="A0AAE0XTQ5"/>
<dbReference type="GO" id="GO:0005509">
    <property type="term" value="F:calcium ion binding"/>
    <property type="evidence" value="ECO:0007669"/>
    <property type="project" value="UniProtKB-UniRule"/>
</dbReference>
<sequence length="378" mass="41545">MKKINVLVYGIAMKKINVLVYGIVMKKINVLVYGIAMKKINVLVYGIAMKKINVLVYGIVMKKINVVVYGIAMKKINVLVIAPLTHGGMYLPKREYTFFVGDEAHLSPGKVIGVIALGEHSVHECGGNEYKSPLYTSSHVTVKLDGNTLVLHAGPDQVPAYNSSDDSGKTSFELSLVCTSEGNQPLLSYYEPLTKAEVELIRASSLANKNGADQARLGFNSQKLVDAICPQGIYDVIENSEAGSSLDILDPSPWLADSAEMELHVSDDLDFLSVKKNGTRTLLTLAYSPDREYSDSLMAYLTCIVRVKGQMMPIFKEVDLEGYVYDVNDNPPSVSNKEVKQLREHVVGPLVILARDLMIQARSRGRRAVCVSASRGQR</sequence>
<evidence type="ECO:0000313" key="3">
    <source>
        <dbReference type="EMBL" id="KAK3711773.1"/>
    </source>
</evidence>
<keyword evidence="1" id="KW-0106">Calcium</keyword>
<dbReference type="GO" id="GO:0007156">
    <property type="term" value="P:homophilic cell adhesion via plasma membrane adhesion molecules"/>
    <property type="evidence" value="ECO:0007669"/>
    <property type="project" value="InterPro"/>
</dbReference>
<gene>
    <name evidence="3" type="ORF">RRG08_036979</name>
</gene>
<evidence type="ECO:0000256" key="1">
    <source>
        <dbReference type="PROSITE-ProRule" id="PRU00043"/>
    </source>
</evidence>
<feature type="domain" description="Cadherin" evidence="2">
    <location>
        <begin position="236"/>
        <end position="334"/>
    </location>
</feature>
<dbReference type="GO" id="GO:0016020">
    <property type="term" value="C:membrane"/>
    <property type="evidence" value="ECO:0007669"/>
    <property type="project" value="InterPro"/>
</dbReference>
<comment type="caution">
    <text evidence="3">The sequence shown here is derived from an EMBL/GenBank/DDBJ whole genome shotgun (WGS) entry which is preliminary data.</text>
</comment>
<reference evidence="3" key="1">
    <citation type="journal article" date="2023" name="G3 (Bethesda)">
        <title>A reference genome for the long-term kleptoplast-retaining sea slug Elysia crispata morphotype clarki.</title>
        <authorList>
            <person name="Eastman K.E."/>
            <person name="Pendleton A.L."/>
            <person name="Shaikh M.A."/>
            <person name="Suttiyut T."/>
            <person name="Ogas R."/>
            <person name="Tomko P."/>
            <person name="Gavelis G."/>
            <person name="Widhalm J.R."/>
            <person name="Wisecaver J.H."/>
        </authorList>
    </citation>
    <scope>NUCLEOTIDE SEQUENCE</scope>
    <source>
        <strain evidence="3">ECLA1</strain>
    </source>
</reference>